<name>A0ABR0LWR2_9PEZI</name>
<dbReference type="EMBL" id="JAVRRA010008984">
    <property type="protein sequence ID" value="KAK5253507.1"/>
    <property type="molecule type" value="Genomic_DNA"/>
</dbReference>
<proteinExistence type="predicted"/>
<evidence type="ECO:0000313" key="2">
    <source>
        <dbReference type="EMBL" id="KAK5253507.1"/>
    </source>
</evidence>
<dbReference type="Proteomes" id="UP001357485">
    <property type="component" value="Unassembled WGS sequence"/>
</dbReference>
<evidence type="ECO:0000256" key="1">
    <source>
        <dbReference type="SAM" id="MobiDB-lite"/>
    </source>
</evidence>
<comment type="caution">
    <text evidence="2">The sequence shown here is derived from an EMBL/GenBank/DDBJ whole genome shotgun (WGS) entry which is preliminary data.</text>
</comment>
<protein>
    <submittedName>
        <fullName evidence="2">Uncharacterized protein</fullName>
    </submittedName>
</protein>
<gene>
    <name evidence="2" type="ORF">LTR16_005114</name>
</gene>
<feature type="non-terminal residue" evidence="2">
    <location>
        <position position="90"/>
    </location>
</feature>
<feature type="region of interest" description="Disordered" evidence="1">
    <location>
        <begin position="1"/>
        <end position="90"/>
    </location>
</feature>
<organism evidence="2 3">
    <name type="scientific">Cryomyces antarcticus</name>
    <dbReference type="NCBI Taxonomy" id="329879"/>
    <lineage>
        <taxon>Eukaryota</taxon>
        <taxon>Fungi</taxon>
        <taxon>Dikarya</taxon>
        <taxon>Ascomycota</taxon>
        <taxon>Pezizomycotina</taxon>
        <taxon>Dothideomycetes</taxon>
        <taxon>Dothideomycetes incertae sedis</taxon>
        <taxon>Cryomyces</taxon>
    </lineage>
</organism>
<sequence>MDGPPDKRKRPASIDYWNDAVKKPRTKPPVPGYNPETKTSKRPTVQIAEGNRHNSYTVPPRDGSAVLPSPGGTMIASSSPLSAEASHIGS</sequence>
<keyword evidence="3" id="KW-1185">Reference proteome</keyword>
<accession>A0ABR0LWR2</accession>
<reference evidence="2 3" key="1">
    <citation type="submission" date="2023-08" db="EMBL/GenBank/DDBJ databases">
        <title>Black Yeasts Isolated from many extreme environments.</title>
        <authorList>
            <person name="Coleine C."/>
            <person name="Stajich J.E."/>
            <person name="Selbmann L."/>
        </authorList>
    </citation>
    <scope>NUCLEOTIDE SEQUENCE [LARGE SCALE GENOMIC DNA]</scope>
    <source>
        <strain evidence="2 3">CCFEE 536</strain>
    </source>
</reference>
<evidence type="ECO:0000313" key="3">
    <source>
        <dbReference type="Proteomes" id="UP001357485"/>
    </source>
</evidence>